<keyword evidence="1" id="KW-0472">Membrane</keyword>
<feature type="transmembrane region" description="Helical" evidence="1">
    <location>
        <begin position="144"/>
        <end position="168"/>
    </location>
</feature>
<dbReference type="InterPro" id="IPR018674">
    <property type="entry name" value="DUF2142_membrane"/>
</dbReference>
<dbReference type="EMBL" id="FWEV01000117">
    <property type="protein sequence ID" value="SLM29945.1"/>
    <property type="molecule type" value="Genomic_DNA"/>
</dbReference>
<keyword evidence="1" id="KW-0812">Transmembrane</keyword>
<feature type="transmembrane region" description="Helical" evidence="1">
    <location>
        <begin position="180"/>
        <end position="205"/>
    </location>
</feature>
<organism evidence="2 3">
    <name type="scientific">Desulfamplus magnetovallimortis</name>
    <dbReference type="NCBI Taxonomy" id="1246637"/>
    <lineage>
        <taxon>Bacteria</taxon>
        <taxon>Pseudomonadati</taxon>
        <taxon>Thermodesulfobacteriota</taxon>
        <taxon>Desulfobacteria</taxon>
        <taxon>Desulfobacterales</taxon>
        <taxon>Desulfobacteraceae</taxon>
        <taxon>Desulfamplus</taxon>
    </lineage>
</organism>
<feature type="transmembrane region" description="Helical" evidence="1">
    <location>
        <begin position="49"/>
        <end position="71"/>
    </location>
</feature>
<evidence type="ECO:0000313" key="3">
    <source>
        <dbReference type="Proteomes" id="UP000191931"/>
    </source>
</evidence>
<feature type="transmembrane region" description="Helical" evidence="1">
    <location>
        <begin position="225"/>
        <end position="247"/>
    </location>
</feature>
<name>A0A1W1HC31_9BACT</name>
<accession>A0A1W1HC31</accession>
<keyword evidence="3" id="KW-1185">Reference proteome</keyword>
<feature type="transmembrane region" description="Helical" evidence="1">
    <location>
        <begin position="254"/>
        <end position="271"/>
    </location>
</feature>
<evidence type="ECO:0000256" key="1">
    <source>
        <dbReference type="SAM" id="Phobius"/>
    </source>
</evidence>
<proteinExistence type="predicted"/>
<feature type="transmembrane region" description="Helical" evidence="1">
    <location>
        <begin position="373"/>
        <end position="394"/>
    </location>
</feature>
<feature type="transmembrane region" description="Helical" evidence="1">
    <location>
        <begin position="597"/>
        <end position="620"/>
    </location>
</feature>
<feature type="transmembrane region" description="Helical" evidence="1">
    <location>
        <begin position="564"/>
        <end position="585"/>
    </location>
</feature>
<dbReference type="Proteomes" id="UP000191931">
    <property type="component" value="Unassembled WGS sequence"/>
</dbReference>
<evidence type="ECO:0000313" key="2">
    <source>
        <dbReference type="EMBL" id="SLM29945.1"/>
    </source>
</evidence>
<dbReference type="OrthoDB" id="2220917at2"/>
<reference evidence="2 3" key="1">
    <citation type="submission" date="2017-03" db="EMBL/GenBank/DDBJ databases">
        <authorList>
            <person name="Afonso C.L."/>
            <person name="Miller P.J."/>
            <person name="Scott M.A."/>
            <person name="Spackman E."/>
            <person name="Goraichik I."/>
            <person name="Dimitrov K.M."/>
            <person name="Suarez D.L."/>
            <person name="Swayne D.E."/>
        </authorList>
    </citation>
    <scope>NUCLEOTIDE SEQUENCE [LARGE SCALE GENOMIC DNA]</scope>
    <source>
        <strain evidence="2">PRJEB14757</strain>
    </source>
</reference>
<evidence type="ECO:0008006" key="4">
    <source>
        <dbReference type="Google" id="ProtNLM"/>
    </source>
</evidence>
<feature type="transmembrane region" description="Helical" evidence="1">
    <location>
        <begin position="527"/>
        <end position="552"/>
    </location>
</feature>
<protein>
    <recommendedName>
        <fullName evidence="4">DUF2142 domain-containing protein</fullName>
    </recommendedName>
</protein>
<gene>
    <name evidence="2" type="ORF">MTBBW1_2030035</name>
</gene>
<sequence length="622" mass="70765">MEPMIKTSLHDGQISQKEGHSSVEAHLSAMISDLPFIYRRCMFPIKCRVSFLFAVMLILMAFIYAVVIPPFEAPDEPFHFLRAFGITEGEWILESHQKKVVVFVHERMFRHPEFAEFVGDSLLKDVEKVPNIALNTALYSPVPYFFHAVALKCGAIILSFLSFFSPALKNALFGGDGNTFLYYYILFYLSRLTSIGLYAAIVLWIAGSSSSLKWPFLWLLATPMVIAQSASINIDVVIYGASLYILLKPFEDIQTIKEFVFMVLAAFFLMLSKPVYLPLIGLSLLFYILSCYGNAEKISMEMKTSLKKIDDSRERMDDDSSEKIEYSSEKIEYLSEKIECLSEKTNTPPEKAYGSSVKKDVLIYENFHINKKFFIFLLIGYTIAFLGSVWWNYIIKYKGILKQYVDFASMTTQLLVNPDQQILNVLASPYRFMEVVLDTFAIHGKTLYHQFVGVFGWLEIPVPFYVVIAWTLLTIISLSLLRSSILISFSSVFSRVHKTRSTSKSNSLVTSSKATLIRHISLKKMHIIAGIASIAAIMGALLLLLLSAYMVWMPVDSEVIMLQGRYFHVLAACFIVALAFLKPCIMDIDNKNIILKIKYLLFAGALFCNALSFRALYLYYYV</sequence>
<dbReference type="STRING" id="1246637.MTBBW1_2030035"/>
<dbReference type="AlphaFoldDB" id="A0A1W1HC31"/>
<dbReference type="Pfam" id="PF09913">
    <property type="entry name" value="DUF2142"/>
    <property type="match status" value="1"/>
</dbReference>
<keyword evidence="1" id="KW-1133">Transmembrane helix</keyword>